<organism evidence="3 4">
    <name type="scientific">Portunus trituberculatus</name>
    <name type="common">Swimming crab</name>
    <name type="synonym">Neptunus trituberculatus</name>
    <dbReference type="NCBI Taxonomy" id="210409"/>
    <lineage>
        <taxon>Eukaryota</taxon>
        <taxon>Metazoa</taxon>
        <taxon>Ecdysozoa</taxon>
        <taxon>Arthropoda</taxon>
        <taxon>Crustacea</taxon>
        <taxon>Multicrustacea</taxon>
        <taxon>Malacostraca</taxon>
        <taxon>Eumalacostraca</taxon>
        <taxon>Eucarida</taxon>
        <taxon>Decapoda</taxon>
        <taxon>Pleocyemata</taxon>
        <taxon>Brachyura</taxon>
        <taxon>Eubrachyura</taxon>
        <taxon>Portunoidea</taxon>
        <taxon>Portunidae</taxon>
        <taxon>Portuninae</taxon>
        <taxon>Portunus</taxon>
    </lineage>
</organism>
<proteinExistence type="inferred from homology"/>
<dbReference type="SUPFAM" id="SSF81296">
    <property type="entry name" value="E set domains"/>
    <property type="match status" value="1"/>
</dbReference>
<keyword evidence="2" id="KW-0716">Sensory transduction</keyword>
<dbReference type="AlphaFoldDB" id="A0A5B7J727"/>
<name>A0A5B7J727_PORTR</name>
<dbReference type="PANTHER" id="PTHR11792">
    <property type="entry name" value="ARRESTIN"/>
    <property type="match status" value="1"/>
</dbReference>
<dbReference type="GO" id="GO:0001664">
    <property type="term" value="F:G protein-coupled receptor binding"/>
    <property type="evidence" value="ECO:0007669"/>
    <property type="project" value="TreeGrafter"/>
</dbReference>
<evidence type="ECO:0000256" key="2">
    <source>
        <dbReference type="ARBA" id="ARBA00022606"/>
    </source>
</evidence>
<accession>A0A5B7J727</accession>
<dbReference type="OrthoDB" id="298939at2759"/>
<comment type="caution">
    <text evidence="3">The sequence shown here is derived from an EMBL/GenBank/DDBJ whole genome shotgun (WGS) entry which is preliminary data.</text>
</comment>
<reference evidence="3 4" key="1">
    <citation type="submission" date="2019-05" db="EMBL/GenBank/DDBJ databases">
        <title>Another draft genome of Portunus trituberculatus and its Hox gene families provides insights of decapod evolution.</title>
        <authorList>
            <person name="Jeong J.-H."/>
            <person name="Song I."/>
            <person name="Kim S."/>
            <person name="Choi T."/>
            <person name="Kim D."/>
            <person name="Ryu S."/>
            <person name="Kim W."/>
        </authorList>
    </citation>
    <scope>NUCLEOTIDE SEQUENCE [LARGE SCALE GENOMIC DNA]</scope>
    <source>
        <tissue evidence="3">Muscle</tissue>
    </source>
</reference>
<dbReference type="GO" id="GO:0007165">
    <property type="term" value="P:signal transduction"/>
    <property type="evidence" value="ECO:0007669"/>
    <property type="project" value="InterPro"/>
</dbReference>
<dbReference type="InterPro" id="IPR014756">
    <property type="entry name" value="Ig_E-set"/>
</dbReference>
<dbReference type="GO" id="GO:0002031">
    <property type="term" value="P:G protein-coupled receptor internalization"/>
    <property type="evidence" value="ECO:0007669"/>
    <property type="project" value="TreeGrafter"/>
</dbReference>
<dbReference type="GO" id="GO:0005737">
    <property type="term" value="C:cytoplasm"/>
    <property type="evidence" value="ECO:0007669"/>
    <property type="project" value="TreeGrafter"/>
</dbReference>
<dbReference type="Proteomes" id="UP000324222">
    <property type="component" value="Unassembled WGS sequence"/>
</dbReference>
<dbReference type="InterPro" id="IPR000698">
    <property type="entry name" value="Arrestin"/>
</dbReference>
<sequence>MKTILKNHRRKVTVYLGRRDFVDNSSTTEPIDGVVSITYRFGREEDEVMGINFSKEMQLVCREIPLKRDVKVTEMQERLLTKLGASAYPFSIDIPDNAPCSVQLFSDHSVKQ</sequence>
<dbReference type="Gene3D" id="2.60.40.840">
    <property type="match status" value="1"/>
</dbReference>
<gene>
    <name evidence="3" type="primary">Arr2</name>
    <name evidence="3" type="ORF">E2C01_085563</name>
</gene>
<dbReference type="EMBL" id="VSRR010084845">
    <property type="protein sequence ID" value="MPC90569.1"/>
    <property type="molecule type" value="Genomic_DNA"/>
</dbReference>
<evidence type="ECO:0000313" key="3">
    <source>
        <dbReference type="EMBL" id="MPC90569.1"/>
    </source>
</evidence>
<evidence type="ECO:0000313" key="4">
    <source>
        <dbReference type="Proteomes" id="UP000324222"/>
    </source>
</evidence>
<comment type="similarity">
    <text evidence="1">Belongs to the arrestin family.</text>
</comment>
<evidence type="ECO:0000256" key="1">
    <source>
        <dbReference type="ARBA" id="ARBA00005298"/>
    </source>
</evidence>
<protein>
    <submittedName>
        <fullName evidence="3">Phosrestin-1</fullName>
    </submittedName>
</protein>
<dbReference type="InterPro" id="IPR014753">
    <property type="entry name" value="Arrestin_N"/>
</dbReference>
<keyword evidence="4" id="KW-1185">Reference proteome</keyword>
<dbReference type="PANTHER" id="PTHR11792:SF23">
    <property type="entry name" value="PHOSRESTIN-1"/>
    <property type="match status" value="1"/>
</dbReference>